<dbReference type="EMBL" id="HG994581">
    <property type="protein sequence ID" value="CAF2865336.1"/>
    <property type="molecule type" value="Genomic_DNA"/>
</dbReference>
<sequence length="235" mass="26647">MPPSQMEKVIAEELGPDWRSMFASFNETPFAAASIGQVHTATLHDGRFVAVKNSISGCCTEYQEEAECCERMREMLHAQSSSVYYVPEVIKSVSSERILTTELLEGLTFDECVSLNQETRNYIVESVIKLTKQLGLLDFGATQEYSASFVRDYFEIIDAAGRLNDRKRVLEYSRKIGFLTGYESNVMNEAHVDSVMILGECFRTPGIYDFGEQQITLRLQEKNCRYDQESSLCTS</sequence>
<dbReference type="AlphaFoldDB" id="A0A7R8CMH6"/>
<evidence type="ECO:0000313" key="3">
    <source>
        <dbReference type="EMBL" id="CAF2865336.1"/>
    </source>
</evidence>
<dbReference type="InterPro" id="IPR051409">
    <property type="entry name" value="Atypical_kinase_ADCK"/>
</dbReference>
<evidence type="ECO:0000313" key="4">
    <source>
        <dbReference type="Proteomes" id="UP000675881"/>
    </source>
</evidence>
<accession>A0A7R8CMH6</accession>
<dbReference type="PANTHER" id="PTHR43851">
    <property type="match status" value="1"/>
</dbReference>
<reference evidence="3" key="1">
    <citation type="submission" date="2021-02" db="EMBL/GenBank/DDBJ databases">
        <authorList>
            <person name="Bekaert M."/>
        </authorList>
    </citation>
    <scope>NUCLEOTIDE SEQUENCE</scope>
    <source>
        <strain evidence="3">IoA-00</strain>
    </source>
</reference>
<dbReference type="OrthoDB" id="201153at2759"/>
<feature type="domain" description="ABC1 atypical kinase-like" evidence="2">
    <location>
        <begin position="1"/>
        <end position="52"/>
    </location>
</feature>
<dbReference type="Proteomes" id="UP000675881">
    <property type="component" value="Chromosome 2"/>
</dbReference>
<keyword evidence="4" id="KW-1185">Reference proteome</keyword>
<protein>
    <submittedName>
        <fullName evidence="3">ADCK</fullName>
    </submittedName>
</protein>
<dbReference type="InterPro" id="IPR004147">
    <property type="entry name" value="ABC1_dom"/>
</dbReference>
<comment type="similarity">
    <text evidence="1">Belongs to the protein kinase superfamily. ADCK protein kinase family.</text>
</comment>
<proteinExistence type="inferred from homology"/>
<dbReference type="SUPFAM" id="SSF56112">
    <property type="entry name" value="Protein kinase-like (PK-like)"/>
    <property type="match status" value="1"/>
</dbReference>
<dbReference type="GO" id="GO:0006744">
    <property type="term" value="P:ubiquinone biosynthetic process"/>
    <property type="evidence" value="ECO:0007669"/>
    <property type="project" value="TreeGrafter"/>
</dbReference>
<dbReference type="PANTHER" id="PTHR43851:SF3">
    <property type="entry name" value="COENZYME Q8"/>
    <property type="match status" value="1"/>
</dbReference>
<gene>
    <name evidence="3" type="ORF">LSAA_6804</name>
</gene>
<dbReference type="InterPro" id="IPR011009">
    <property type="entry name" value="Kinase-like_dom_sf"/>
</dbReference>
<evidence type="ECO:0000259" key="2">
    <source>
        <dbReference type="Pfam" id="PF03109"/>
    </source>
</evidence>
<feature type="domain" description="ABC1 atypical kinase-like" evidence="2">
    <location>
        <begin position="61"/>
        <end position="131"/>
    </location>
</feature>
<dbReference type="Pfam" id="PF03109">
    <property type="entry name" value="ABC1"/>
    <property type="match status" value="2"/>
</dbReference>
<name>A0A7R8CMH6_LEPSM</name>
<organism evidence="3 4">
    <name type="scientific">Lepeophtheirus salmonis</name>
    <name type="common">Salmon louse</name>
    <name type="synonym">Caligus salmonis</name>
    <dbReference type="NCBI Taxonomy" id="72036"/>
    <lineage>
        <taxon>Eukaryota</taxon>
        <taxon>Metazoa</taxon>
        <taxon>Ecdysozoa</taxon>
        <taxon>Arthropoda</taxon>
        <taxon>Crustacea</taxon>
        <taxon>Multicrustacea</taxon>
        <taxon>Hexanauplia</taxon>
        <taxon>Copepoda</taxon>
        <taxon>Siphonostomatoida</taxon>
        <taxon>Caligidae</taxon>
        <taxon>Lepeophtheirus</taxon>
    </lineage>
</organism>
<evidence type="ECO:0000256" key="1">
    <source>
        <dbReference type="ARBA" id="ARBA00009670"/>
    </source>
</evidence>